<keyword evidence="3 6" id="KW-0812">Transmembrane</keyword>
<dbReference type="AlphaFoldDB" id="A0A0D0HLR7"/>
<evidence type="ECO:0000313" key="8">
    <source>
        <dbReference type="EMBL" id="KIP20217.1"/>
    </source>
</evidence>
<comment type="subcellular location">
    <subcellularLocation>
        <location evidence="1">Membrane</location>
        <topology evidence="1">Multi-pass membrane protein</topology>
    </subcellularLocation>
</comment>
<dbReference type="Proteomes" id="UP000032047">
    <property type="component" value="Unassembled WGS sequence"/>
</dbReference>
<dbReference type="InterPro" id="IPR007267">
    <property type="entry name" value="GtrA_DPMS_TM"/>
</dbReference>
<name>A0A0D0HLR7_9BACL</name>
<dbReference type="InterPro" id="IPR051401">
    <property type="entry name" value="GtrA_CellWall_Glycosyl"/>
</dbReference>
<evidence type="ECO:0000256" key="2">
    <source>
        <dbReference type="ARBA" id="ARBA00009399"/>
    </source>
</evidence>
<dbReference type="EMBL" id="JXTG01000021">
    <property type="protein sequence ID" value="KIP20217.1"/>
    <property type="molecule type" value="Genomic_DNA"/>
</dbReference>
<evidence type="ECO:0000256" key="6">
    <source>
        <dbReference type="SAM" id="Phobius"/>
    </source>
</evidence>
<proteinExistence type="inferred from homology"/>
<feature type="domain" description="GtrA/DPMS transmembrane" evidence="7">
    <location>
        <begin position="11"/>
        <end position="122"/>
    </location>
</feature>
<evidence type="ECO:0000313" key="9">
    <source>
        <dbReference type="Proteomes" id="UP000032047"/>
    </source>
</evidence>
<feature type="transmembrane region" description="Helical" evidence="6">
    <location>
        <begin position="39"/>
        <end position="59"/>
    </location>
</feature>
<dbReference type="GO" id="GO:0000271">
    <property type="term" value="P:polysaccharide biosynthetic process"/>
    <property type="evidence" value="ECO:0007669"/>
    <property type="project" value="InterPro"/>
</dbReference>
<comment type="caution">
    <text evidence="8">The sequence shown here is derived from an EMBL/GenBank/DDBJ whole genome shotgun (WGS) entry which is preliminary data.</text>
</comment>
<dbReference type="PATRIC" id="fig|265546.4.peg.2631"/>
<keyword evidence="4 6" id="KW-1133">Transmembrane helix</keyword>
<sequence>MILNNIVTFFRFIVVGMSNTLVDFLVFFSLIALHVPYMWAQIFGYSVGVINSYIWNRTWTFRSAGGIKKQFVRFLVVNLCSLIVTIMMLHRFSEMFPIALNKTIATMGGIAINWFGSRMWVFSEKVCCEEK</sequence>
<keyword evidence="5 6" id="KW-0472">Membrane</keyword>
<feature type="transmembrane region" description="Helical" evidence="6">
    <location>
        <begin position="71"/>
        <end position="89"/>
    </location>
</feature>
<protein>
    <submittedName>
        <fullName evidence="8">GtrA-like protein</fullName>
    </submittedName>
</protein>
<feature type="transmembrane region" description="Helical" evidence="6">
    <location>
        <begin position="95"/>
        <end position="115"/>
    </location>
</feature>
<organism evidence="8 9">
    <name type="scientific">Anoxybacillus ayderensis</name>
    <dbReference type="NCBI Taxonomy" id="265546"/>
    <lineage>
        <taxon>Bacteria</taxon>
        <taxon>Bacillati</taxon>
        <taxon>Bacillota</taxon>
        <taxon>Bacilli</taxon>
        <taxon>Bacillales</taxon>
        <taxon>Anoxybacillaceae</taxon>
        <taxon>Anoxybacillus</taxon>
    </lineage>
</organism>
<comment type="similarity">
    <text evidence="2">Belongs to the GtrA family.</text>
</comment>
<dbReference type="PANTHER" id="PTHR38459">
    <property type="entry name" value="PROPHAGE BACTOPRENOL-LINKED GLUCOSE TRANSLOCASE HOMOLOG"/>
    <property type="match status" value="1"/>
</dbReference>
<keyword evidence="9" id="KW-1185">Reference proteome</keyword>
<feature type="transmembrane region" description="Helical" evidence="6">
    <location>
        <begin position="12"/>
        <end position="33"/>
    </location>
</feature>
<evidence type="ECO:0000256" key="3">
    <source>
        <dbReference type="ARBA" id="ARBA00022692"/>
    </source>
</evidence>
<dbReference type="GO" id="GO:0005886">
    <property type="term" value="C:plasma membrane"/>
    <property type="evidence" value="ECO:0007669"/>
    <property type="project" value="TreeGrafter"/>
</dbReference>
<evidence type="ECO:0000256" key="5">
    <source>
        <dbReference type="ARBA" id="ARBA00023136"/>
    </source>
</evidence>
<dbReference type="RefSeq" id="WP_042536199.1">
    <property type="nucleotide sequence ID" value="NZ_JXTG01000021.1"/>
</dbReference>
<gene>
    <name evidence="8" type="ORF">JV16_02618</name>
</gene>
<dbReference type="PANTHER" id="PTHR38459:SF1">
    <property type="entry name" value="PROPHAGE BACTOPRENOL-LINKED GLUCOSE TRANSLOCASE HOMOLOG"/>
    <property type="match status" value="1"/>
</dbReference>
<evidence type="ECO:0000256" key="1">
    <source>
        <dbReference type="ARBA" id="ARBA00004141"/>
    </source>
</evidence>
<dbReference type="Pfam" id="PF04138">
    <property type="entry name" value="GtrA_DPMS_TM"/>
    <property type="match status" value="1"/>
</dbReference>
<evidence type="ECO:0000259" key="7">
    <source>
        <dbReference type="Pfam" id="PF04138"/>
    </source>
</evidence>
<reference evidence="8 9" key="1">
    <citation type="submission" date="2015-01" db="EMBL/GenBank/DDBJ databases">
        <title>Genome sequence of Anoxybacillus ayderensis strain AB04.</title>
        <authorList>
            <person name="Belduz A.O."/>
            <person name="Canakci S."/>
            <person name="Chan K.-G."/>
            <person name="Kahar U.M."/>
            <person name="Yaakob A.S."/>
            <person name="Chan C.S."/>
            <person name="Goh K.M."/>
        </authorList>
    </citation>
    <scope>NUCLEOTIDE SEQUENCE [LARGE SCALE GENOMIC DNA]</scope>
    <source>
        <strain evidence="8 9">AB04</strain>
    </source>
</reference>
<evidence type="ECO:0000256" key="4">
    <source>
        <dbReference type="ARBA" id="ARBA00022989"/>
    </source>
</evidence>
<accession>A0A0D0HLR7</accession>